<dbReference type="Pfam" id="PF14938">
    <property type="entry name" value="SNAP"/>
    <property type="match status" value="1"/>
</dbReference>
<dbReference type="Pfam" id="PF00072">
    <property type="entry name" value="Response_reg"/>
    <property type="match status" value="1"/>
</dbReference>
<comment type="caution">
    <text evidence="12">The sequence shown here is derived from an EMBL/GenBank/DDBJ whole genome shotgun (WGS) entry which is preliminary data.</text>
</comment>
<dbReference type="AlphaFoldDB" id="A0A6L3ZE52"/>
<dbReference type="SUPFAM" id="SSF52172">
    <property type="entry name" value="CheY-like"/>
    <property type="match status" value="1"/>
</dbReference>
<keyword evidence="6" id="KW-0802">TPR repeat</keyword>
<feature type="signal peptide" evidence="9">
    <location>
        <begin position="1"/>
        <end position="22"/>
    </location>
</feature>
<dbReference type="SMART" id="SM00387">
    <property type="entry name" value="HATPase_c"/>
    <property type="match status" value="1"/>
</dbReference>
<evidence type="ECO:0000313" key="12">
    <source>
        <dbReference type="EMBL" id="KAB2815714.1"/>
    </source>
</evidence>
<evidence type="ECO:0000259" key="11">
    <source>
        <dbReference type="PROSITE" id="PS50110"/>
    </source>
</evidence>
<dbReference type="SUPFAM" id="SSF47384">
    <property type="entry name" value="Homodimeric domain of signal transducing histidine kinase"/>
    <property type="match status" value="1"/>
</dbReference>
<keyword evidence="7" id="KW-0175">Coiled coil</keyword>
<dbReference type="SUPFAM" id="SSF55874">
    <property type="entry name" value="ATPase domain of HSP90 chaperone/DNA topoisomerase II/histidine kinase"/>
    <property type="match status" value="1"/>
</dbReference>
<dbReference type="InterPro" id="IPR001789">
    <property type="entry name" value="Sig_transdc_resp-reg_receiver"/>
</dbReference>
<keyword evidence="8" id="KW-1133">Transmembrane helix</keyword>
<evidence type="ECO:0000256" key="3">
    <source>
        <dbReference type="ARBA" id="ARBA00022553"/>
    </source>
</evidence>
<dbReference type="InterPro" id="IPR036097">
    <property type="entry name" value="HisK_dim/P_sf"/>
</dbReference>
<organism evidence="12 13">
    <name type="scientific">Phaeocystidibacter marisrubri</name>
    <dbReference type="NCBI Taxonomy" id="1577780"/>
    <lineage>
        <taxon>Bacteria</taxon>
        <taxon>Pseudomonadati</taxon>
        <taxon>Bacteroidota</taxon>
        <taxon>Flavobacteriia</taxon>
        <taxon>Flavobacteriales</taxon>
        <taxon>Phaeocystidibacteraceae</taxon>
        <taxon>Phaeocystidibacter</taxon>
    </lineage>
</organism>
<proteinExistence type="predicted"/>
<dbReference type="InterPro" id="IPR003594">
    <property type="entry name" value="HATPase_dom"/>
</dbReference>
<evidence type="ECO:0000256" key="4">
    <source>
        <dbReference type="ARBA" id="ARBA00023012"/>
    </source>
</evidence>
<name>A0A6L3ZE52_9FLAO</name>
<keyword evidence="13" id="KW-1185">Reference proteome</keyword>
<feature type="domain" description="Histidine kinase" evidence="10">
    <location>
        <begin position="487"/>
        <end position="708"/>
    </location>
</feature>
<dbReference type="PROSITE" id="PS50110">
    <property type="entry name" value="RESPONSE_REGULATORY"/>
    <property type="match status" value="1"/>
</dbReference>
<feature type="transmembrane region" description="Helical" evidence="8">
    <location>
        <begin position="417"/>
        <end position="437"/>
    </location>
</feature>
<dbReference type="PANTHER" id="PTHR45339">
    <property type="entry name" value="HYBRID SIGNAL TRANSDUCTION HISTIDINE KINASE J"/>
    <property type="match status" value="1"/>
</dbReference>
<protein>
    <recommendedName>
        <fullName evidence="2">histidine kinase</fullName>
        <ecNumber evidence="2">2.7.13.3</ecNumber>
    </recommendedName>
</protein>
<dbReference type="CDD" id="cd17546">
    <property type="entry name" value="REC_hyHK_CKI1_RcsC-like"/>
    <property type="match status" value="1"/>
</dbReference>
<dbReference type="Gene3D" id="3.40.50.2300">
    <property type="match status" value="1"/>
</dbReference>
<evidence type="ECO:0000256" key="8">
    <source>
        <dbReference type="SAM" id="Phobius"/>
    </source>
</evidence>
<keyword evidence="8" id="KW-0812">Transmembrane</keyword>
<dbReference type="Proteomes" id="UP000484164">
    <property type="component" value="Unassembled WGS sequence"/>
</dbReference>
<evidence type="ECO:0000256" key="2">
    <source>
        <dbReference type="ARBA" id="ARBA00012438"/>
    </source>
</evidence>
<dbReference type="SMART" id="SM00028">
    <property type="entry name" value="TPR"/>
    <property type="match status" value="5"/>
</dbReference>
<dbReference type="SMART" id="SM00388">
    <property type="entry name" value="HisKA"/>
    <property type="match status" value="1"/>
</dbReference>
<reference evidence="12 13" key="1">
    <citation type="submission" date="2019-10" db="EMBL/GenBank/DDBJ databases">
        <title>Genome sequence of Phaeocystidibacter marisrubri JCM30614 (type strain).</title>
        <authorList>
            <person name="Bowman J.P."/>
        </authorList>
    </citation>
    <scope>NUCLEOTIDE SEQUENCE [LARGE SCALE GENOMIC DNA]</scope>
    <source>
        <strain evidence="12 13">JCM 30614</strain>
    </source>
</reference>
<sequence length="844" mass="94997">MPQRLLIRFLFAALTLSVSVQGQTAAHSGQERIIDSLQARIRTGLADTSDVKYYIRNIYSLASFDPLSSIQLNRAYSEIALREKDTIASADLKSHLGNIFRGAGLYEQAIENYMVASEYYEQVENYASLSYALINVGNIFYDLKQFGNAAHYYQNVLDIEDNELAMQKAKTVALNNLGLIAQEHGNYELARTYFLKSFSIRKSYHSPDNISHSHLHLAELFTKMELYDSVSSHLSRSLNQVKKIPREYPVYGERLWQILQAHVDQEYARGNYELAHIYADSALAQALLNESTYHEVRSLLQQARVCYEVNNLSEAADEVQAAYNLAVSSNLNSFKIEALEFWIKLAKKSNSLKEVIRLQSGLIDLQKQLQSERKGLDVATRIYQAEISRIKEESRQEQNKRQLSEEKLETKSKVNQLLVILLVTVVIFSIVVLVMIIQITRKRKKSAEDHKTILAQKSEIEQTNERLQRTNKLLEESLRENSTFMSKMSHEIRTPMNAIGGLTELLLGDNLSPDQEQLVRNINHSSQRLTALVDDILDYSRLEGGRVRLQPRNFKLGDLISDIIALNKSKAESNGTLIHSRIDTSIPTYLYGDADRLGQILNNLLSNAVKFTEAGHVHLRVFEDEEMLSRVRIGFEVEDTGIGIEEGNLASIFDEFKQANSEIHSRYGGTGLGLAISQQLVELMGGTISVRSTIGKGSIFYFSIPFEIGKEDEHATASTPANLSDKTILLVEDDKMNQFVAQKMLDTTGVAIQIATNGLEATEMALAQKFDLILMDIQMPVMNGFEATQRIRNEGKNTSTPIIALTADVQGETKTKALEAGMNDLLTKPFHKLTLIETITSYLS</sequence>
<dbReference type="OrthoDB" id="1522078at2"/>
<dbReference type="PANTHER" id="PTHR45339:SF1">
    <property type="entry name" value="HYBRID SIGNAL TRANSDUCTION HISTIDINE KINASE J"/>
    <property type="match status" value="1"/>
</dbReference>
<keyword evidence="4" id="KW-0902">Two-component regulatory system</keyword>
<dbReference type="FunFam" id="3.30.565.10:FF:000010">
    <property type="entry name" value="Sensor histidine kinase RcsC"/>
    <property type="match status" value="1"/>
</dbReference>
<feature type="repeat" description="TPR" evidence="6">
    <location>
        <begin position="130"/>
        <end position="163"/>
    </location>
</feature>
<dbReference type="CDD" id="cd00082">
    <property type="entry name" value="HisKA"/>
    <property type="match status" value="1"/>
</dbReference>
<evidence type="ECO:0000256" key="6">
    <source>
        <dbReference type="PROSITE-ProRule" id="PRU00339"/>
    </source>
</evidence>
<evidence type="ECO:0000256" key="7">
    <source>
        <dbReference type="SAM" id="Coils"/>
    </source>
</evidence>
<dbReference type="Pfam" id="PF13424">
    <property type="entry name" value="TPR_12"/>
    <property type="match status" value="1"/>
</dbReference>
<dbReference type="SMART" id="SM00448">
    <property type="entry name" value="REC"/>
    <property type="match status" value="1"/>
</dbReference>
<dbReference type="RefSeq" id="WP_151693144.1">
    <property type="nucleotide sequence ID" value="NZ_BMGX01000001.1"/>
</dbReference>
<feature type="modified residue" description="4-aspartylphosphate" evidence="5">
    <location>
        <position position="776"/>
    </location>
</feature>
<dbReference type="Gene3D" id="3.30.565.10">
    <property type="entry name" value="Histidine kinase-like ATPase, C-terminal domain"/>
    <property type="match status" value="1"/>
</dbReference>
<dbReference type="InterPro" id="IPR005467">
    <property type="entry name" value="His_kinase_dom"/>
</dbReference>
<dbReference type="Pfam" id="PF02518">
    <property type="entry name" value="HATPase_c"/>
    <property type="match status" value="1"/>
</dbReference>
<dbReference type="Pfam" id="PF00512">
    <property type="entry name" value="HisKA"/>
    <property type="match status" value="1"/>
</dbReference>
<dbReference type="EMBL" id="WBVQ01000002">
    <property type="protein sequence ID" value="KAB2815714.1"/>
    <property type="molecule type" value="Genomic_DNA"/>
</dbReference>
<evidence type="ECO:0000256" key="5">
    <source>
        <dbReference type="PROSITE-ProRule" id="PRU00169"/>
    </source>
</evidence>
<dbReference type="CDD" id="cd16922">
    <property type="entry name" value="HATPase_EvgS-ArcB-TorS-like"/>
    <property type="match status" value="1"/>
</dbReference>
<dbReference type="InterPro" id="IPR019734">
    <property type="entry name" value="TPR_rpt"/>
</dbReference>
<dbReference type="PROSITE" id="PS50109">
    <property type="entry name" value="HIS_KIN"/>
    <property type="match status" value="1"/>
</dbReference>
<dbReference type="SUPFAM" id="SSF48452">
    <property type="entry name" value="TPR-like"/>
    <property type="match status" value="1"/>
</dbReference>
<dbReference type="Gene3D" id="1.10.287.130">
    <property type="match status" value="1"/>
</dbReference>
<gene>
    <name evidence="12" type="ORF">F8C82_08420</name>
</gene>
<dbReference type="InterPro" id="IPR004358">
    <property type="entry name" value="Sig_transdc_His_kin-like_C"/>
</dbReference>
<evidence type="ECO:0000256" key="1">
    <source>
        <dbReference type="ARBA" id="ARBA00000085"/>
    </source>
</evidence>
<dbReference type="InterPro" id="IPR011006">
    <property type="entry name" value="CheY-like_superfamily"/>
</dbReference>
<keyword evidence="8" id="KW-0472">Membrane</keyword>
<keyword evidence="3 5" id="KW-0597">Phosphoprotein</keyword>
<accession>A0A6L3ZE52</accession>
<evidence type="ECO:0000256" key="9">
    <source>
        <dbReference type="SAM" id="SignalP"/>
    </source>
</evidence>
<dbReference type="GO" id="GO:0000155">
    <property type="term" value="F:phosphorelay sensor kinase activity"/>
    <property type="evidence" value="ECO:0007669"/>
    <property type="project" value="InterPro"/>
</dbReference>
<dbReference type="InterPro" id="IPR036890">
    <property type="entry name" value="HATPase_C_sf"/>
</dbReference>
<comment type="catalytic activity">
    <reaction evidence="1">
        <text>ATP + protein L-histidine = ADP + protein N-phospho-L-histidine.</text>
        <dbReference type="EC" id="2.7.13.3"/>
    </reaction>
</comment>
<feature type="domain" description="Response regulatory" evidence="11">
    <location>
        <begin position="727"/>
        <end position="843"/>
    </location>
</feature>
<feature type="coiled-coil region" evidence="7">
    <location>
        <begin position="450"/>
        <end position="480"/>
    </location>
</feature>
<evidence type="ECO:0000259" key="10">
    <source>
        <dbReference type="PROSITE" id="PS50109"/>
    </source>
</evidence>
<evidence type="ECO:0000313" key="13">
    <source>
        <dbReference type="Proteomes" id="UP000484164"/>
    </source>
</evidence>
<dbReference type="InterPro" id="IPR003661">
    <property type="entry name" value="HisK_dim/P_dom"/>
</dbReference>
<dbReference type="PROSITE" id="PS50005">
    <property type="entry name" value="TPR"/>
    <property type="match status" value="1"/>
</dbReference>
<dbReference type="Gene3D" id="1.25.40.10">
    <property type="entry name" value="Tetratricopeptide repeat domain"/>
    <property type="match status" value="1"/>
</dbReference>
<dbReference type="EC" id="2.7.13.3" evidence="2"/>
<dbReference type="InterPro" id="IPR011990">
    <property type="entry name" value="TPR-like_helical_dom_sf"/>
</dbReference>
<feature type="chain" id="PRO_5027083939" description="histidine kinase" evidence="9">
    <location>
        <begin position="23"/>
        <end position="844"/>
    </location>
</feature>
<dbReference type="PRINTS" id="PR00344">
    <property type="entry name" value="BCTRLSENSOR"/>
</dbReference>
<keyword evidence="9" id="KW-0732">Signal</keyword>